<reference evidence="2 3" key="1">
    <citation type="submission" date="2020-07" db="EMBL/GenBank/DDBJ databases">
        <title>Sequencing the genomes of 1000 actinobacteria strains.</title>
        <authorList>
            <person name="Klenk H.-P."/>
        </authorList>
    </citation>
    <scope>NUCLEOTIDE SEQUENCE [LARGE SCALE GENOMIC DNA]</scope>
    <source>
        <strain evidence="2 3">DSM 8598</strain>
    </source>
</reference>
<proteinExistence type="predicted"/>
<keyword evidence="3" id="KW-1185">Reference proteome</keyword>
<protein>
    <recommendedName>
        <fullName evidence="4">Lipoprotein</fullName>
    </recommendedName>
</protein>
<comment type="caution">
    <text evidence="2">The sequence shown here is derived from an EMBL/GenBank/DDBJ whole genome shotgun (WGS) entry which is preliminary data.</text>
</comment>
<dbReference type="RefSeq" id="WP_179551286.1">
    <property type="nucleotide sequence ID" value="NZ_JACCFI010000001.1"/>
</dbReference>
<gene>
    <name evidence="2" type="ORF">BJY17_002067</name>
</gene>
<sequence>MRRARGSMAVGTALLVLATLAGCSGSSAGADASTATPEATDAAAQVVSIPVPEFAPWPAGDPFTDADVEAARLTEADRGWQTVLATYPDAVRPEVAFAAYVTDENRVDVTRACFEAAGLPIDEGRTGPDPDSPVVSIGTSTTTVEEAIALYSCRVAHPEKRTSAPPNAEQLGWIYDYLTEYYGPCLAENAIEVAPAPPRDEFVAKWPDQGWFPSNTRSMYDPEWDAALEEACVDPDTAIMTGLVDREGG</sequence>
<keyword evidence="1" id="KW-0732">Signal</keyword>
<dbReference type="AlphaFoldDB" id="A0A852WYK3"/>
<dbReference type="EMBL" id="JACCFI010000001">
    <property type="protein sequence ID" value="NYG21320.1"/>
    <property type="molecule type" value="Genomic_DNA"/>
</dbReference>
<accession>A0A852WYK3</accession>
<evidence type="ECO:0000313" key="2">
    <source>
        <dbReference type="EMBL" id="NYG21320.1"/>
    </source>
</evidence>
<name>A0A852WYK3_9MICO</name>
<dbReference type="Proteomes" id="UP000549066">
    <property type="component" value="Unassembled WGS sequence"/>
</dbReference>
<feature type="signal peptide" evidence="1">
    <location>
        <begin position="1"/>
        <end position="29"/>
    </location>
</feature>
<organism evidence="2 3">
    <name type="scientific">Agromyces hippuratus</name>
    <dbReference type="NCBI Taxonomy" id="286438"/>
    <lineage>
        <taxon>Bacteria</taxon>
        <taxon>Bacillati</taxon>
        <taxon>Actinomycetota</taxon>
        <taxon>Actinomycetes</taxon>
        <taxon>Micrococcales</taxon>
        <taxon>Microbacteriaceae</taxon>
        <taxon>Agromyces</taxon>
    </lineage>
</organism>
<evidence type="ECO:0000256" key="1">
    <source>
        <dbReference type="SAM" id="SignalP"/>
    </source>
</evidence>
<feature type="chain" id="PRO_5038710318" description="Lipoprotein" evidence="1">
    <location>
        <begin position="30"/>
        <end position="249"/>
    </location>
</feature>
<evidence type="ECO:0000313" key="3">
    <source>
        <dbReference type="Proteomes" id="UP000549066"/>
    </source>
</evidence>
<dbReference type="PROSITE" id="PS51257">
    <property type="entry name" value="PROKAR_LIPOPROTEIN"/>
    <property type="match status" value="1"/>
</dbReference>
<evidence type="ECO:0008006" key="4">
    <source>
        <dbReference type="Google" id="ProtNLM"/>
    </source>
</evidence>